<proteinExistence type="predicted"/>
<sequence length="377" mass="41330">MTGKGLLSGIFISLIAILLPLGNIAAAAEEIDMESYQKFGSFLSDFRKEKSIRALTAVIVKDGEIVWEQALGTSDDESDVPATMDTTFGIASVTKPIAATAILAEADKGGLYLDWLLANDPRWEDFCGWFSTSGIPFGGGGKDSDGTVIEPVDCERKLSLSDSLNMRVNGAVGSAFVYNPMTYARIDRAIEGAGGRPLRAIVRDNVLKKAGMENVALGWHDPEGGSALRLLAPPFTVQEDGRDIKASHSDDDFRAAAGIRASARHVAQFDIALDSGKLLSADWMARIFSDDTLPLRGDYRWGWFAQDWQGKRLYWHSGWEPDRYSAIYLKIPKQKLSLILLANNENLWWGNPLSAAEIHKSPVAAEFLKTFASPDRR</sequence>
<dbReference type="InterPro" id="IPR001466">
    <property type="entry name" value="Beta-lactam-related"/>
</dbReference>
<gene>
    <name evidence="2" type="ORF">GCM10009096_18300</name>
</gene>
<accession>A0ABN1AHT2</accession>
<keyword evidence="3" id="KW-1185">Reference proteome</keyword>
<dbReference type="EMBL" id="BAAAEM010000002">
    <property type="protein sequence ID" value="GAA0476822.1"/>
    <property type="molecule type" value="Genomic_DNA"/>
</dbReference>
<name>A0ABN1AHT2_9SPHN</name>
<dbReference type="RefSeq" id="WP_229954836.1">
    <property type="nucleotide sequence ID" value="NZ_BAAAEM010000002.1"/>
</dbReference>
<dbReference type="Pfam" id="PF00144">
    <property type="entry name" value="Beta-lactamase"/>
    <property type="match status" value="2"/>
</dbReference>
<dbReference type="InterPro" id="IPR050491">
    <property type="entry name" value="AmpC-like"/>
</dbReference>
<comment type="caution">
    <text evidence="2">The sequence shown here is derived from an EMBL/GenBank/DDBJ whole genome shotgun (WGS) entry which is preliminary data.</text>
</comment>
<dbReference type="Proteomes" id="UP001500713">
    <property type="component" value="Unassembled WGS sequence"/>
</dbReference>
<dbReference type="PANTHER" id="PTHR46825">
    <property type="entry name" value="D-ALANYL-D-ALANINE-CARBOXYPEPTIDASE/ENDOPEPTIDASE AMPH"/>
    <property type="match status" value="1"/>
</dbReference>
<dbReference type="InterPro" id="IPR012338">
    <property type="entry name" value="Beta-lactam/transpept-like"/>
</dbReference>
<protein>
    <recommendedName>
        <fullName evidence="1">Beta-lactamase-related domain-containing protein</fullName>
    </recommendedName>
</protein>
<dbReference type="PANTHER" id="PTHR46825:SF9">
    <property type="entry name" value="BETA-LACTAMASE-RELATED DOMAIN-CONTAINING PROTEIN"/>
    <property type="match status" value="1"/>
</dbReference>
<dbReference type="SUPFAM" id="SSF56601">
    <property type="entry name" value="beta-lactamase/transpeptidase-like"/>
    <property type="match status" value="1"/>
</dbReference>
<reference evidence="2 3" key="1">
    <citation type="journal article" date="2019" name="Int. J. Syst. Evol. Microbiol.">
        <title>The Global Catalogue of Microorganisms (GCM) 10K type strain sequencing project: providing services to taxonomists for standard genome sequencing and annotation.</title>
        <authorList>
            <consortium name="The Broad Institute Genomics Platform"/>
            <consortium name="The Broad Institute Genome Sequencing Center for Infectious Disease"/>
            <person name="Wu L."/>
            <person name="Ma J."/>
        </authorList>
    </citation>
    <scope>NUCLEOTIDE SEQUENCE [LARGE SCALE GENOMIC DNA]</scope>
    <source>
        <strain evidence="2 3">JCM 14162</strain>
    </source>
</reference>
<feature type="domain" description="Beta-lactamase-related" evidence="1">
    <location>
        <begin position="43"/>
        <end position="114"/>
    </location>
</feature>
<dbReference type="Gene3D" id="3.40.710.10">
    <property type="entry name" value="DD-peptidase/beta-lactamase superfamily"/>
    <property type="match status" value="2"/>
</dbReference>
<evidence type="ECO:0000313" key="3">
    <source>
        <dbReference type="Proteomes" id="UP001500713"/>
    </source>
</evidence>
<feature type="domain" description="Beta-lactamase-related" evidence="1">
    <location>
        <begin position="162"/>
        <end position="345"/>
    </location>
</feature>
<evidence type="ECO:0000259" key="1">
    <source>
        <dbReference type="Pfam" id="PF00144"/>
    </source>
</evidence>
<organism evidence="2 3">
    <name type="scientific">Parasphingorhabdus litoris</name>
    <dbReference type="NCBI Taxonomy" id="394733"/>
    <lineage>
        <taxon>Bacteria</taxon>
        <taxon>Pseudomonadati</taxon>
        <taxon>Pseudomonadota</taxon>
        <taxon>Alphaproteobacteria</taxon>
        <taxon>Sphingomonadales</taxon>
        <taxon>Sphingomonadaceae</taxon>
        <taxon>Parasphingorhabdus</taxon>
    </lineage>
</organism>
<evidence type="ECO:0000313" key="2">
    <source>
        <dbReference type="EMBL" id="GAA0476822.1"/>
    </source>
</evidence>